<keyword evidence="3 4" id="KW-0998">Cell outer membrane</keyword>
<name>A0A8H2PJM6_9GAMM</name>
<comment type="function">
    <text evidence="4">Part of the outer membrane protein assembly complex, which is involved in assembly and insertion of beta-barrel proteins into the outer membrane.</text>
</comment>
<evidence type="ECO:0000256" key="2">
    <source>
        <dbReference type="ARBA" id="ARBA00023136"/>
    </source>
</evidence>
<dbReference type="Proteomes" id="UP000307702">
    <property type="component" value="Unassembled WGS sequence"/>
</dbReference>
<keyword evidence="7" id="KW-1185">Reference proteome</keyword>
<dbReference type="PROSITE" id="PS51257">
    <property type="entry name" value="PROKAR_LIPOPROTEIN"/>
    <property type="match status" value="1"/>
</dbReference>
<dbReference type="HAMAP" id="MF_00925">
    <property type="entry name" value="OM_assembly_BamE"/>
    <property type="match status" value="1"/>
</dbReference>
<keyword evidence="1 4" id="KW-0732">Signal</keyword>
<dbReference type="RefSeq" id="WP_138624207.1">
    <property type="nucleotide sequence ID" value="NZ_SZVP01000017.1"/>
</dbReference>
<dbReference type="PANTHER" id="PTHR37482">
    <property type="entry name" value="OUTER MEMBRANE PROTEIN ASSEMBLY FACTOR BAME"/>
    <property type="match status" value="1"/>
</dbReference>
<proteinExistence type="inferred from homology"/>
<comment type="subunit">
    <text evidence="4">Part of the Bam complex.</text>
</comment>
<organism evidence="6 7">
    <name type="scientific">Colwellia ponticola</name>
    <dbReference type="NCBI Taxonomy" id="2304625"/>
    <lineage>
        <taxon>Bacteria</taxon>
        <taxon>Pseudomonadati</taxon>
        <taxon>Pseudomonadota</taxon>
        <taxon>Gammaproteobacteria</taxon>
        <taxon>Alteromonadales</taxon>
        <taxon>Colwelliaceae</taxon>
        <taxon>Colwellia</taxon>
    </lineage>
</organism>
<keyword evidence="4" id="KW-0449">Lipoprotein</keyword>
<comment type="subcellular location">
    <subcellularLocation>
        <location evidence="4">Cell outer membrane</location>
        <topology evidence="4">Lipid-anchor</topology>
    </subcellularLocation>
</comment>
<evidence type="ECO:0000259" key="5">
    <source>
        <dbReference type="Pfam" id="PF04355"/>
    </source>
</evidence>
<dbReference type="GO" id="GO:0051205">
    <property type="term" value="P:protein insertion into membrane"/>
    <property type="evidence" value="ECO:0007669"/>
    <property type="project" value="UniProtKB-UniRule"/>
</dbReference>
<evidence type="ECO:0000313" key="6">
    <source>
        <dbReference type="EMBL" id="TMM42495.1"/>
    </source>
</evidence>
<dbReference type="GO" id="GO:1990063">
    <property type="term" value="C:Bam protein complex"/>
    <property type="evidence" value="ECO:0007669"/>
    <property type="project" value="TreeGrafter"/>
</dbReference>
<dbReference type="GO" id="GO:0030674">
    <property type="term" value="F:protein-macromolecule adaptor activity"/>
    <property type="evidence" value="ECO:0007669"/>
    <property type="project" value="TreeGrafter"/>
</dbReference>
<dbReference type="PANTHER" id="PTHR37482:SF1">
    <property type="entry name" value="OUTER MEMBRANE PROTEIN ASSEMBLY FACTOR BAME"/>
    <property type="match status" value="1"/>
</dbReference>
<reference evidence="6 7" key="1">
    <citation type="submission" date="2019-05" db="EMBL/GenBank/DDBJ databases">
        <title>Colwellia ponticola sp. nov., isolated from seawater.</title>
        <authorList>
            <person name="Yoon J.-H."/>
        </authorList>
    </citation>
    <scope>NUCLEOTIDE SEQUENCE [LARGE SCALE GENOMIC DNA]</scope>
    <source>
        <strain evidence="6 7">OISW-25</strain>
    </source>
</reference>
<dbReference type="InterPro" id="IPR007450">
    <property type="entry name" value="BamE_dom"/>
</dbReference>
<sequence length="123" mass="14230">MYFRVAIIITALTLSACSSWVYRYDVPQGNYLEQKSIDKLQVGMTKEQVKFILGSPVIVDTFDDDTWNYVYRLKSGRDKSFDQRKQFIIKFSNDLLISASGDFTLSDKFNTPFNTLVTEDNNE</sequence>
<accession>A0A8H2PJM6</accession>
<dbReference type="AlphaFoldDB" id="A0A8H2PJM6"/>
<dbReference type="Pfam" id="PF04355">
    <property type="entry name" value="BamE"/>
    <property type="match status" value="1"/>
</dbReference>
<dbReference type="OrthoDB" id="9808250at2"/>
<dbReference type="EMBL" id="SZVP01000017">
    <property type="protein sequence ID" value="TMM42495.1"/>
    <property type="molecule type" value="Genomic_DNA"/>
</dbReference>
<comment type="similarity">
    <text evidence="4">Belongs to the BamE family.</text>
</comment>
<dbReference type="InterPro" id="IPR026592">
    <property type="entry name" value="BamE"/>
</dbReference>
<protein>
    <recommendedName>
        <fullName evidence="4">Outer membrane protein assembly factor BamE</fullName>
    </recommendedName>
</protein>
<dbReference type="GO" id="GO:0043165">
    <property type="term" value="P:Gram-negative-bacterium-type cell outer membrane assembly"/>
    <property type="evidence" value="ECO:0007669"/>
    <property type="project" value="UniProtKB-UniRule"/>
</dbReference>
<keyword evidence="2 4" id="KW-0472">Membrane</keyword>
<keyword evidence="4" id="KW-0564">Palmitate</keyword>
<evidence type="ECO:0000256" key="1">
    <source>
        <dbReference type="ARBA" id="ARBA00022729"/>
    </source>
</evidence>
<gene>
    <name evidence="4" type="primary">bamE</name>
    <name evidence="6" type="ORF">FCS21_14195</name>
</gene>
<dbReference type="Gene3D" id="3.30.1450.10">
    <property type="match status" value="1"/>
</dbReference>
<evidence type="ECO:0000256" key="4">
    <source>
        <dbReference type="HAMAP-Rule" id="MF_00925"/>
    </source>
</evidence>
<comment type="caution">
    <text evidence="6">The sequence shown here is derived from an EMBL/GenBank/DDBJ whole genome shotgun (WGS) entry which is preliminary data.</text>
</comment>
<evidence type="ECO:0000313" key="7">
    <source>
        <dbReference type="Proteomes" id="UP000307702"/>
    </source>
</evidence>
<dbReference type="InterPro" id="IPR037873">
    <property type="entry name" value="BamE-like"/>
</dbReference>
<feature type="domain" description="Outer membrane protein assembly factor BamE" evidence="5">
    <location>
        <begin position="29"/>
        <end position="99"/>
    </location>
</feature>
<evidence type="ECO:0000256" key="3">
    <source>
        <dbReference type="ARBA" id="ARBA00023237"/>
    </source>
</evidence>